<dbReference type="EMBL" id="BMLG01000001">
    <property type="protein sequence ID" value="GGM23998.1"/>
    <property type="molecule type" value="Genomic_DNA"/>
</dbReference>
<protein>
    <recommendedName>
        <fullName evidence="3">FAD/FMN-containing dehydrogenase</fullName>
    </recommendedName>
</protein>
<evidence type="ECO:0000313" key="2">
    <source>
        <dbReference type="Proteomes" id="UP000618460"/>
    </source>
</evidence>
<reference evidence="1" key="1">
    <citation type="journal article" date="2014" name="Int. J. Syst. Evol. Microbiol.">
        <title>Complete genome sequence of Corynebacterium casei LMG S-19264T (=DSM 44701T), isolated from a smear-ripened cheese.</title>
        <authorList>
            <consortium name="US DOE Joint Genome Institute (JGI-PGF)"/>
            <person name="Walter F."/>
            <person name="Albersmeier A."/>
            <person name="Kalinowski J."/>
            <person name="Ruckert C."/>
        </authorList>
    </citation>
    <scope>NUCLEOTIDE SEQUENCE</scope>
    <source>
        <strain evidence="1">CGMCC 1.6333</strain>
    </source>
</reference>
<sequence>MKKKIVAGILGIVILLGGAGSYVYANTANPSNWWSFEEMQPYMEEMHPGFSTEQQQEMFNDCHGENGYYSDRNRSRGMMNNYNFD</sequence>
<evidence type="ECO:0000313" key="1">
    <source>
        <dbReference type="EMBL" id="GGM23998.1"/>
    </source>
</evidence>
<keyword evidence="2" id="KW-1185">Reference proteome</keyword>
<accession>A0A917WS51</accession>
<dbReference type="OrthoDB" id="2166958at2"/>
<evidence type="ECO:0008006" key="3">
    <source>
        <dbReference type="Google" id="ProtNLM"/>
    </source>
</evidence>
<dbReference type="RefSeq" id="WP_117152383.1">
    <property type="nucleotide sequence ID" value="NZ_BMLG01000001.1"/>
</dbReference>
<dbReference type="Proteomes" id="UP000618460">
    <property type="component" value="Unassembled WGS sequence"/>
</dbReference>
<reference evidence="1" key="2">
    <citation type="submission" date="2020-09" db="EMBL/GenBank/DDBJ databases">
        <authorList>
            <person name="Sun Q."/>
            <person name="Zhou Y."/>
        </authorList>
    </citation>
    <scope>NUCLEOTIDE SEQUENCE</scope>
    <source>
        <strain evidence="1">CGMCC 1.6333</strain>
    </source>
</reference>
<gene>
    <name evidence="1" type="ORF">GCM10011351_07210</name>
</gene>
<comment type="caution">
    <text evidence="1">The sequence shown here is derived from an EMBL/GenBank/DDBJ whole genome shotgun (WGS) entry which is preliminary data.</text>
</comment>
<proteinExistence type="predicted"/>
<organism evidence="1 2">
    <name type="scientific">Paraliobacillus quinghaiensis</name>
    <dbReference type="NCBI Taxonomy" id="470815"/>
    <lineage>
        <taxon>Bacteria</taxon>
        <taxon>Bacillati</taxon>
        <taxon>Bacillota</taxon>
        <taxon>Bacilli</taxon>
        <taxon>Bacillales</taxon>
        <taxon>Bacillaceae</taxon>
        <taxon>Paraliobacillus</taxon>
    </lineage>
</organism>
<dbReference type="AlphaFoldDB" id="A0A917WS51"/>
<name>A0A917WS51_9BACI</name>